<dbReference type="Gene3D" id="3.20.20.150">
    <property type="entry name" value="Divalent-metal-dependent TIM barrel enzymes"/>
    <property type="match status" value="1"/>
</dbReference>
<comment type="similarity">
    <text evidence="2">Belongs to the hyi family.</text>
</comment>
<keyword evidence="5" id="KW-1185">Reference proteome</keyword>
<dbReference type="EC" id="5.3.1.22" evidence="4"/>
<evidence type="ECO:0000313" key="4">
    <source>
        <dbReference type="EMBL" id="CAH2396983.1"/>
    </source>
</evidence>
<evidence type="ECO:0000256" key="1">
    <source>
        <dbReference type="ARBA" id="ARBA00023235"/>
    </source>
</evidence>
<evidence type="ECO:0000256" key="2">
    <source>
        <dbReference type="PIRNR" id="PIRNR006241"/>
    </source>
</evidence>
<keyword evidence="1 2" id="KW-0413">Isomerase</keyword>
<sequence length="270" mass="30253">MPRFAANLTMMFNEWSFLDRFDAAAEAGFTAVEFLFPYEHTPDAIAERLMRNGLTQALFNLPPGNWGAGERGLAALPGRFDELKAGVMAALPYAEATGVKRLHIMSGLGSRDDQGVFEAYRNAVIWTAEKLAARGIDLVIEPINGRDMPGYFLNDFAFAERLIRDLELPNLKLQFDIYHRQVLHGDVTVALRRLLPIVGHIQIASVPSRHEPTCEELNDRFIFAELDRLGYDGFVGCEYRPRAKTLDGLGWFAPFAGERDRFSKTTGAIL</sequence>
<dbReference type="PANTHER" id="PTHR43489:SF6">
    <property type="entry name" value="HYDROXYPYRUVATE ISOMERASE-RELATED"/>
    <property type="match status" value="1"/>
</dbReference>
<dbReference type="PIRSF" id="PIRSF006241">
    <property type="entry name" value="HyI"/>
    <property type="match status" value="1"/>
</dbReference>
<dbReference type="InterPro" id="IPR013022">
    <property type="entry name" value="Xyl_isomerase-like_TIM-brl"/>
</dbReference>
<name>A0ABM9DK56_9HYPH</name>
<dbReference type="InterPro" id="IPR050417">
    <property type="entry name" value="Sugar_Epim/Isomerase"/>
</dbReference>
<dbReference type="Proteomes" id="UP001153050">
    <property type="component" value="Unassembled WGS sequence"/>
</dbReference>
<accession>A0ABM9DK56</accession>
<protein>
    <submittedName>
        <fullName evidence="4">Hydroxypyruvate isomerase</fullName>
        <ecNumber evidence="4">5.3.1.22</ecNumber>
    </submittedName>
</protein>
<feature type="domain" description="Xylose isomerase-like TIM barrel" evidence="3">
    <location>
        <begin position="21"/>
        <end position="253"/>
    </location>
</feature>
<dbReference type="RefSeq" id="WP_254017051.1">
    <property type="nucleotide sequence ID" value="NZ_CAKXZT010000068.1"/>
</dbReference>
<dbReference type="SUPFAM" id="SSF51658">
    <property type="entry name" value="Xylose isomerase-like"/>
    <property type="match status" value="1"/>
</dbReference>
<dbReference type="EMBL" id="CAKXZT010000068">
    <property type="protein sequence ID" value="CAH2396983.1"/>
    <property type="molecule type" value="Genomic_DNA"/>
</dbReference>
<evidence type="ECO:0000313" key="5">
    <source>
        <dbReference type="Proteomes" id="UP001153050"/>
    </source>
</evidence>
<comment type="caution">
    <text evidence="4">The sequence shown here is derived from an EMBL/GenBank/DDBJ whole genome shotgun (WGS) entry which is preliminary data.</text>
</comment>
<proteinExistence type="inferred from homology"/>
<dbReference type="GO" id="GO:0008903">
    <property type="term" value="F:hydroxypyruvate isomerase activity"/>
    <property type="evidence" value="ECO:0007669"/>
    <property type="project" value="UniProtKB-EC"/>
</dbReference>
<dbReference type="Pfam" id="PF01261">
    <property type="entry name" value="AP_endonuc_2"/>
    <property type="match status" value="1"/>
</dbReference>
<dbReference type="InterPro" id="IPR026040">
    <property type="entry name" value="HyI-like"/>
</dbReference>
<dbReference type="NCBIfam" id="NF043033">
    <property type="entry name" value="OxoTetrIsom"/>
    <property type="match status" value="1"/>
</dbReference>
<dbReference type="PANTHER" id="PTHR43489">
    <property type="entry name" value="ISOMERASE"/>
    <property type="match status" value="1"/>
</dbReference>
<organism evidence="4 5">
    <name type="scientific">Mesorhizobium escarrei</name>
    <dbReference type="NCBI Taxonomy" id="666018"/>
    <lineage>
        <taxon>Bacteria</taxon>
        <taxon>Pseudomonadati</taxon>
        <taxon>Pseudomonadota</taxon>
        <taxon>Alphaproteobacteria</taxon>
        <taxon>Hyphomicrobiales</taxon>
        <taxon>Phyllobacteriaceae</taxon>
        <taxon>Mesorhizobium</taxon>
    </lineage>
</organism>
<dbReference type="InterPro" id="IPR036237">
    <property type="entry name" value="Xyl_isomerase-like_sf"/>
</dbReference>
<dbReference type="InterPro" id="IPR053398">
    <property type="entry name" value="HPT_OtnI_isomerases"/>
</dbReference>
<reference evidence="4 5" key="1">
    <citation type="submission" date="2022-03" db="EMBL/GenBank/DDBJ databases">
        <authorList>
            <person name="Brunel B."/>
        </authorList>
    </citation>
    <scope>NUCLEOTIDE SEQUENCE [LARGE SCALE GENOMIC DNA]</scope>
    <source>
        <strain evidence="4">STM5069sample</strain>
    </source>
</reference>
<evidence type="ECO:0000259" key="3">
    <source>
        <dbReference type="Pfam" id="PF01261"/>
    </source>
</evidence>
<gene>
    <name evidence="4" type="ORF">MES5069_160005</name>
</gene>